<keyword evidence="4" id="KW-1185">Reference proteome</keyword>
<dbReference type="InterPro" id="IPR035897">
    <property type="entry name" value="Toll_tir_struct_dom_sf"/>
</dbReference>
<dbReference type="PROSITE" id="PS50104">
    <property type="entry name" value="TIR"/>
    <property type="match status" value="1"/>
</dbReference>
<keyword evidence="1" id="KW-1133">Transmembrane helix</keyword>
<proteinExistence type="predicted"/>
<dbReference type="RefSeq" id="WP_207989459.1">
    <property type="nucleotide sequence ID" value="NZ_CP071794.1"/>
</dbReference>
<reference evidence="3 4" key="1">
    <citation type="submission" date="2021-03" db="EMBL/GenBank/DDBJ databases">
        <title>Complete genome of Parasphingorhabdus_sp.JHSY0214.</title>
        <authorList>
            <person name="Yoo J.H."/>
            <person name="Bae J.W."/>
        </authorList>
    </citation>
    <scope>NUCLEOTIDE SEQUENCE [LARGE SCALE GENOMIC DNA]</scope>
    <source>
        <strain evidence="3 4">JHSY0214</strain>
    </source>
</reference>
<protein>
    <submittedName>
        <fullName evidence="3">Toll/interleukin-1 receptor domain-containing protein</fullName>
    </submittedName>
</protein>
<dbReference type="Gene3D" id="1.25.40.10">
    <property type="entry name" value="Tetratricopeptide repeat domain"/>
    <property type="match status" value="1"/>
</dbReference>
<accession>A0ABX7T8S5</accession>
<name>A0ABX7T8S5_9SPHN</name>
<keyword evidence="1" id="KW-0472">Membrane</keyword>
<dbReference type="SUPFAM" id="SSF52200">
    <property type="entry name" value="Toll/Interleukin receptor TIR domain"/>
    <property type="match status" value="1"/>
</dbReference>
<evidence type="ECO:0000313" key="4">
    <source>
        <dbReference type="Proteomes" id="UP000663923"/>
    </source>
</evidence>
<keyword evidence="3" id="KW-0675">Receptor</keyword>
<evidence type="ECO:0000313" key="3">
    <source>
        <dbReference type="EMBL" id="QTD57187.1"/>
    </source>
</evidence>
<dbReference type="InterPro" id="IPR011990">
    <property type="entry name" value="TPR-like_helical_dom_sf"/>
</dbReference>
<feature type="transmembrane region" description="Helical" evidence="1">
    <location>
        <begin position="179"/>
        <end position="201"/>
    </location>
</feature>
<dbReference type="Pfam" id="PF13676">
    <property type="entry name" value="TIR_2"/>
    <property type="match status" value="1"/>
</dbReference>
<evidence type="ECO:0000259" key="2">
    <source>
        <dbReference type="PROSITE" id="PS50104"/>
    </source>
</evidence>
<gene>
    <name evidence="3" type="ORF">J4G78_06485</name>
</gene>
<organism evidence="3 4">
    <name type="scientific">Parasphingorhabdus cellanae</name>
    <dbReference type="NCBI Taxonomy" id="2806553"/>
    <lineage>
        <taxon>Bacteria</taxon>
        <taxon>Pseudomonadati</taxon>
        <taxon>Pseudomonadota</taxon>
        <taxon>Alphaproteobacteria</taxon>
        <taxon>Sphingomonadales</taxon>
        <taxon>Sphingomonadaceae</taxon>
        <taxon>Parasphingorhabdus</taxon>
    </lineage>
</organism>
<keyword evidence="1" id="KW-0812">Transmembrane</keyword>
<dbReference type="SUPFAM" id="SSF48452">
    <property type="entry name" value="TPR-like"/>
    <property type="match status" value="1"/>
</dbReference>
<dbReference type="InterPro" id="IPR000157">
    <property type="entry name" value="TIR_dom"/>
</dbReference>
<feature type="domain" description="TIR" evidence="2">
    <location>
        <begin position="5"/>
        <end position="163"/>
    </location>
</feature>
<sequence>MRASDHFRAFVSYSHADARFAHKLHRKMETYRLPSQFRKGSTSVETGLTDGRLGKIFRDREDLPASQDLSQAVKEALSSSQALIVLCSPDAKSSPWVSQEIDLFRSLHPDRPILAALIRGEPEESFPEPLLQGREPLAADLRKEGDGWKLGFLKIVAGIAGVSLDSLVQRDAQRRLNRVMVVTGGVLVGLLAMVGMTMLAIQSRNEAQLERAKAEGLVEYMLTDLRNQLKGVGRLDVMSNVNEQAMSYYEGQDNLSDLTADSLERRARILHAMGEDDTNRGDMDRAITKFVEARRVTANLLQRNPKKPERIFAHGQSEYWLGYIHYRQKKWPAAEERWTSYQALASELTAISKTNSKWQKEESYALGNLCTLSVVRNDKNLDNDKYCEPALDIMVLLRDELPDDRQLQRDVANRHSWLSKFYDKRGETEKALAQLQISEDLLLDLVGQDLRDMESVHLLMGVRMVYAELLLTARRPQEAIQKNRQSLQLAEQMVKRDIRNQKWRDWQKRAIEFDKSPSK</sequence>
<dbReference type="Proteomes" id="UP000663923">
    <property type="component" value="Chromosome"/>
</dbReference>
<dbReference type="Gene3D" id="3.40.50.10140">
    <property type="entry name" value="Toll/interleukin-1 receptor homology (TIR) domain"/>
    <property type="match status" value="1"/>
</dbReference>
<evidence type="ECO:0000256" key="1">
    <source>
        <dbReference type="SAM" id="Phobius"/>
    </source>
</evidence>
<dbReference type="EMBL" id="CP071794">
    <property type="protein sequence ID" value="QTD57187.1"/>
    <property type="molecule type" value="Genomic_DNA"/>
</dbReference>